<dbReference type="SMART" id="SM00257">
    <property type="entry name" value="LysM"/>
    <property type="match status" value="1"/>
</dbReference>
<evidence type="ECO:0000313" key="16">
    <source>
        <dbReference type="EMBL" id="TCK58856.1"/>
    </source>
</evidence>
<feature type="active site" description="Proton donor/acceptor" evidence="12">
    <location>
        <position position="189"/>
    </location>
</feature>
<dbReference type="InterPro" id="IPR038063">
    <property type="entry name" value="Transpep_catalytic_dom"/>
</dbReference>
<comment type="caution">
    <text evidence="16">The sequence shown here is derived from an EMBL/GenBank/DDBJ whole genome shotgun (WGS) entry which is preliminary data.</text>
</comment>
<dbReference type="PROSITE" id="PS52029">
    <property type="entry name" value="LD_TPASE"/>
    <property type="match status" value="1"/>
</dbReference>
<evidence type="ECO:0000313" key="17">
    <source>
        <dbReference type="Proteomes" id="UP000295565"/>
    </source>
</evidence>
<dbReference type="PROSITE" id="PS51782">
    <property type="entry name" value="LYSM"/>
    <property type="match status" value="1"/>
</dbReference>
<evidence type="ECO:0000256" key="10">
    <source>
        <dbReference type="ARBA" id="ARBA00022984"/>
    </source>
</evidence>
<evidence type="ECO:0000256" key="12">
    <source>
        <dbReference type="PROSITE-ProRule" id="PRU01373"/>
    </source>
</evidence>
<feature type="active site" description="Nucleophile" evidence="12">
    <location>
        <position position="205"/>
    </location>
</feature>
<dbReference type="InterPro" id="IPR018392">
    <property type="entry name" value="LysM"/>
</dbReference>
<reference evidence="16 17" key="1">
    <citation type="submission" date="2019-03" db="EMBL/GenBank/DDBJ databases">
        <title>Genomic Encyclopedia of Type Strains, Phase IV (KMG-IV): sequencing the most valuable type-strain genomes for metagenomic binning, comparative biology and taxonomic classification.</title>
        <authorList>
            <person name="Goeker M."/>
        </authorList>
    </citation>
    <scope>NUCLEOTIDE SEQUENCE [LARGE SCALE GENOMIC DNA]</scope>
    <source>
        <strain evidence="16 17">DSM 18577</strain>
    </source>
</reference>
<evidence type="ECO:0000256" key="13">
    <source>
        <dbReference type="SAM" id="SignalP"/>
    </source>
</evidence>
<gene>
    <name evidence="16" type="ORF">EV690_1009</name>
</gene>
<dbReference type="Pfam" id="PF03734">
    <property type="entry name" value="YkuD"/>
    <property type="match status" value="1"/>
</dbReference>
<comment type="similarity">
    <text evidence="3">Belongs to the YkuD family.</text>
</comment>
<proteinExistence type="inferred from homology"/>
<evidence type="ECO:0000256" key="11">
    <source>
        <dbReference type="ARBA" id="ARBA00023316"/>
    </source>
</evidence>
<evidence type="ECO:0000256" key="4">
    <source>
        <dbReference type="ARBA" id="ARBA00022676"/>
    </source>
</evidence>
<dbReference type="GO" id="GO:0071972">
    <property type="term" value="F:peptidoglycan L,D-transpeptidase activity"/>
    <property type="evidence" value="ECO:0007669"/>
    <property type="project" value="TreeGrafter"/>
</dbReference>
<keyword evidence="6 13" id="KW-0732">Signal</keyword>
<dbReference type="Gene3D" id="2.40.440.10">
    <property type="entry name" value="L,D-transpeptidase catalytic domain-like"/>
    <property type="match status" value="1"/>
</dbReference>
<dbReference type="Proteomes" id="UP000295565">
    <property type="component" value="Unassembled WGS sequence"/>
</dbReference>
<dbReference type="PROSITE" id="PS51257">
    <property type="entry name" value="PROKAR_LIPOPROTEIN"/>
    <property type="match status" value="1"/>
</dbReference>
<evidence type="ECO:0000256" key="2">
    <source>
        <dbReference type="ARBA" id="ARBA00004752"/>
    </source>
</evidence>
<feature type="signal peptide" evidence="13">
    <location>
        <begin position="1"/>
        <end position="19"/>
    </location>
</feature>
<comment type="pathway">
    <text evidence="2 12">Cell wall biogenesis; peptidoglycan biosynthesis.</text>
</comment>
<dbReference type="GO" id="GO:0005576">
    <property type="term" value="C:extracellular region"/>
    <property type="evidence" value="ECO:0007669"/>
    <property type="project" value="TreeGrafter"/>
</dbReference>
<dbReference type="InterPro" id="IPR050979">
    <property type="entry name" value="LD-transpeptidase"/>
</dbReference>
<dbReference type="InterPro" id="IPR005490">
    <property type="entry name" value="LD_TPept_cat_dom"/>
</dbReference>
<dbReference type="CDD" id="cd16913">
    <property type="entry name" value="YkuD_like"/>
    <property type="match status" value="1"/>
</dbReference>
<dbReference type="GO" id="GO:0008360">
    <property type="term" value="P:regulation of cell shape"/>
    <property type="evidence" value="ECO:0007669"/>
    <property type="project" value="UniProtKB-UniRule"/>
</dbReference>
<keyword evidence="17" id="KW-1185">Reference proteome</keyword>
<dbReference type="GO" id="GO:0042597">
    <property type="term" value="C:periplasmic space"/>
    <property type="evidence" value="ECO:0007669"/>
    <property type="project" value="UniProtKB-SubCell"/>
</dbReference>
<evidence type="ECO:0000259" key="14">
    <source>
        <dbReference type="PROSITE" id="PS51782"/>
    </source>
</evidence>
<dbReference type="SUPFAM" id="SSF141523">
    <property type="entry name" value="L,D-transpeptidase catalytic domain-like"/>
    <property type="match status" value="1"/>
</dbReference>
<organism evidence="16 17">
    <name type="scientific">Celerinatantimonas diazotrophica</name>
    <dbReference type="NCBI Taxonomy" id="412034"/>
    <lineage>
        <taxon>Bacteria</taxon>
        <taxon>Pseudomonadati</taxon>
        <taxon>Pseudomonadota</taxon>
        <taxon>Gammaproteobacteria</taxon>
        <taxon>Celerinatantimonadaceae</taxon>
        <taxon>Celerinatantimonas</taxon>
    </lineage>
</organism>
<keyword evidence="11 12" id="KW-0961">Cell wall biogenesis/degradation</keyword>
<dbReference type="PANTHER" id="PTHR30582:SF24">
    <property type="entry name" value="L,D-TRANSPEPTIDASE ERFK_SRFK-RELATED"/>
    <property type="match status" value="1"/>
</dbReference>
<evidence type="ECO:0000256" key="1">
    <source>
        <dbReference type="ARBA" id="ARBA00004418"/>
    </source>
</evidence>
<evidence type="ECO:0000256" key="8">
    <source>
        <dbReference type="ARBA" id="ARBA00022801"/>
    </source>
</evidence>
<feature type="domain" description="L,D-TPase catalytic" evidence="15">
    <location>
        <begin position="92"/>
        <end position="229"/>
    </location>
</feature>
<dbReference type="AlphaFoldDB" id="A0A4R1K413"/>
<dbReference type="InterPro" id="IPR036779">
    <property type="entry name" value="LysM_dom_sf"/>
</dbReference>
<dbReference type="PANTHER" id="PTHR30582">
    <property type="entry name" value="L,D-TRANSPEPTIDASE"/>
    <property type="match status" value="1"/>
</dbReference>
<keyword evidence="9 12" id="KW-0133">Cell shape</keyword>
<evidence type="ECO:0000256" key="9">
    <source>
        <dbReference type="ARBA" id="ARBA00022960"/>
    </source>
</evidence>
<comment type="subcellular location">
    <subcellularLocation>
        <location evidence="1">Periplasm</location>
    </subcellularLocation>
</comment>
<evidence type="ECO:0000256" key="3">
    <source>
        <dbReference type="ARBA" id="ARBA00005992"/>
    </source>
</evidence>
<keyword evidence="8" id="KW-0378">Hydrolase</keyword>
<feature type="chain" id="PRO_5020968572" evidence="13">
    <location>
        <begin position="20"/>
        <end position="300"/>
    </location>
</feature>
<dbReference type="GO" id="GO:0016757">
    <property type="term" value="F:glycosyltransferase activity"/>
    <property type="evidence" value="ECO:0007669"/>
    <property type="project" value="UniProtKB-KW"/>
</dbReference>
<keyword evidence="4" id="KW-0328">Glycosyltransferase</keyword>
<evidence type="ECO:0000256" key="7">
    <source>
        <dbReference type="ARBA" id="ARBA00022764"/>
    </source>
</evidence>
<evidence type="ECO:0000256" key="6">
    <source>
        <dbReference type="ARBA" id="ARBA00022729"/>
    </source>
</evidence>
<dbReference type="CDD" id="cd00118">
    <property type="entry name" value="LysM"/>
    <property type="match status" value="1"/>
</dbReference>
<accession>A0A4R1K413</accession>
<keyword evidence="10 12" id="KW-0573">Peptidoglycan synthesis</keyword>
<dbReference type="Gene3D" id="3.10.350.10">
    <property type="entry name" value="LysM domain"/>
    <property type="match status" value="1"/>
</dbReference>
<dbReference type="OrthoDB" id="9787225at2"/>
<protein>
    <submittedName>
        <fullName evidence="16">L,D-transpeptidase YbiS/L,D-transpeptidase YcfS</fullName>
    </submittedName>
</protein>
<dbReference type="InterPro" id="IPR041597">
    <property type="entry name" value="Ldt_C"/>
</dbReference>
<dbReference type="EMBL" id="SMGD01000011">
    <property type="protein sequence ID" value="TCK58856.1"/>
    <property type="molecule type" value="Genomic_DNA"/>
</dbReference>
<dbReference type="SUPFAM" id="SSF54106">
    <property type="entry name" value="LysM domain"/>
    <property type="match status" value="1"/>
</dbReference>
<dbReference type="GO" id="GO:0018104">
    <property type="term" value="P:peptidoglycan-protein cross-linking"/>
    <property type="evidence" value="ECO:0007669"/>
    <property type="project" value="TreeGrafter"/>
</dbReference>
<dbReference type="Pfam" id="PF17969">
    <property type="entry name" value="Ldt_C"/>
    <property type="match status" value="1"/>
</dbReference>
<keyword evidence="5" id="KW-0808">Transferase</keyword>
<evidence type="ECO:0000259" key="15">
    <source>
        <dbReference type="PROSITE" id="PS52029"/>
    </source>
</evidence>
<sequence length="300" mass="33723">MLFRVFLLCLAMVSCSVWARTYPLPADNGRLVGHNQYYIVKKGDTLASIANHFDIGFLALKSANPKVDPFLPTPGTKLLIPLLQMLPEGEREGIVVNLAQLRLFFFRPKAHEVDIFPIGIGRIGWNTPTTTTYISQKIPHPSWTPTQHIRKEYAAQGRPLPEVVPAGPNNPLGDYAMRLAYGAGDYLIHGTNKDFGVGLRVSSGCMRLFPRDIKYLFSKAKRGMRVRIINQPLQYTRQPDGKLYLEVTRPLSQTTNDQNGVVNLPSNPKLIKFITQRQVDSKKVTEALRRRAGYPVLISQ</sequence>
<dbReference type="GO" id="GO:0071555">
    <property type="term" value="P:cell wall organization"/>
    <property type="evidence" value="ECO:0007669"/>
    <property type="project" value="UniProtKB-UniRule"/>
</dbReference>
<feature type="domain" description="LysM" evidence="14">
    <location>
        <begin position="36"/>
        <end position="80"/>
    </location>
</feature>
<dbReference type="UniPathway" id="UPA00219"/>
<dbReference type="Pfam" id="PF01476">
    <property type="entry name" value="LysM"/>
    <property type="match status" value="1"/>
</dbReference>
<name>A0A4R1K413_9GAMM</name>
<evidence type="ECO:0000256" key="5">
    <source>
        <dbReference type="ARBA" id="ARBA00022679"/>
    </source>
</evidence>
<keyword evidence="7" id="KW-0574">Periplasm</keyword>